<dbReference type="EMBL" id="BMYV01000001">
    <property type="protein sequence ID" value="GGX63067.1"/>
    <property type="molecule type" value="Genomic_DNA"/>
</dbReference>
<accession>A0A918NDV0</accession>
<dbReference type="InterPro" id="IPR032466">
    <property type="entry name" value="Metal_Hydrolase"/>
</dbReference>
<dbReference type="AlphaFoldDB" id="A0A918NDV0"/>
<feature type="domain" description="Amidohydrolase-related" evidence="2">
    <location>
        <begin position="36"/>
        <end position="299"/>
    </location>
</feature>
<dbReference type="InterPro" id="IPR047874">
    <property type="entry name" value="GLI/LigI"/>
</dbReference>
<evidence type="ECO:0000313" key="3">
    <source>
        <dbReference type="EMBL" id="GGX63067.1"/>
    </source>
</evidence>
<dbReference type="Gene3D" id="3.20.20.140">
    <property type="entry name" value="Metal-dependent hydrolases"/>
    <property type="match status" value="1"/>
</dbReference>
<sequence length="310" mass="34653">MAAPSIKTQAQPVSKGARDVHENPKVPDFRVPTGAVDAHCHVFGPSDVFPYSPIRKYTPYDAPAEKLFALRDHLGFEKNVLVQASCHGKNNDAMVDCLNKAGENARGVAIVDPSITDEELRALDAAGVRGVRFNFLKRLVDPTPKSEYLGIAKRVAKMGWHVVVYFEAEELEEIAPFLESIPTIVVIDHMGRPDVSLGADDPQFERFIRLMDENSNFWVKVSCPERLSISGPPYEDVVPFARTLVERFPDRVLWGTDWPHPNMKTHTPDDGQLVDRIPHIARTKALQHSLLVGNPMHLYWPGHAIPKSDT</sequence>
<dbReference type="PANTHER" id="PTHR35563:SF2">
    <property type="entry name" value="BARREL METAL-DEPENDENT HYDROLASE, PUTATIVE (AFU_ORTHOLOGUE AFUA_1G16240)-RELATED"/>
    <property type="match status" value="1"/>
</dbReference>
<evidence type="ECO:0000259" key="2">
    <source>
        <dbReference type="Pfam" id="PF04909"/>
    </source>
</evidence>
<feature type="compositionally biased region" description="Polar residues" evidence="1">
    <location>
        <begin position="1"/>
        <end position="12"/>
    </location>
</feature>
<dbReference type="CDD" id="cd01311">
    <property type="entry name" value="PDC_hydrolase"/>
    <property type="match status" value="1"/>
</dbReference>
<dbReference type="RefSeq" id="WP_189582519.1">
    <property type="nucleotide sequence ID" value="NZ_BMYV01000001.1"/>
</dbReference>
<keyword evidence="3" id="KW-0378">Hydrolase</keyword>
<dbReference type="InterPro" id="IPR006680">
    <property type="entry name" value="Amidohydro-rel"/>
</dbReference>
<proteinExistence type="predicted"/>
<name>A0A918NDV0_9PROT</name>
<feature type="compositionally biased region" description="Basic and acidic residues" evidence="1">
    <location>
        <begin position="16"/>
        <end position="25"/>
    </location>
</feature>
<keyword evidence="4" id="KW-1185">Reference proteome</keyword>
<comment type="caution">
    <text evidence="3">The sequence shown here is derived from an EMBL/GenBank/DDBJ whole genome shotgun (WGS) entry which is preliminary data.</text>
</comment>
<feature type="region of interest" description="Disordered" evidence="1">
    <location>
        <begin position="1"/>
        <end position="25"/>
    </location>
</feature>
<organism evidence="3 4">
    <name type="scientific">Litorimonas cladophorae</name>
    <dbReference type="NCBI Taxonomy" id="1220491"/>
    <lineage>
        <taxon>Bacteria</taxon>
        <taxon>Pseudomonadati</taxon>
        <taxon>Pseudomonadota</taxon>
        <taxon>Alphaproteobacteria</taxon>
        <taxon>Maricaulales</taxon>
        <taxon>Robiginitomaculaceae</taxon>
    </lineage>
</organism>
<dbReference type="InterPro" id="IPR052358">
    <property type="entry name" value="Aro_Compnd_Degr_Hydrolases"/>
</dbReference>
<gene>
    <name evidence="3" type="ORF">GCM10011309_11300</name>
</gene>
<evidence type="ECO:0000313" key="4">
    <source>
        <dbReference type="Proteomes" id="UP000600865"/>
    </source>
</evidence>
<dbReference type="GO" id="GO:0016787">
    <property type="term" value="F:hydrolase activity"/>
    <property type="evidence" value="ECO:0007669"/>
    <property type="project" value="UniProtKB-KW"/>
</dbReference>
<dbReference type="PANTHER" id="PTHR35563">
    <property type="entry name" value="BARREL METAL-DEPENDENT HYDROLASE, PUTATIVE (AFU_ORTHOLOGUE AFUA_1G16240)-RELATED"/>
    <property type="match status" value="1"/>
</dbReference>
<reference evidence="3 4" key="1">
    <citation type="journal article" date="2014" name="Int. J. Syst. Evol. Microbiol.">
        <title>Complete genome sequence of Corynebacterium casei LMG S-19264T (=DSM 44701T), isolated from a smear-ripened cheese.</title>
        <authorList>
            <consortium name="US DOE Joint Genome Institute (JGI-PGF)"/>
            <person name="Walter F."/>
            <person name="Albersmeier A."/>
            <person name="Kalinowski J."/>
            <person name="Ruckert C."/>
        </authorList>
    </citation>
    <scope>NUCLEOTIDE SEQUENCE [LARGE SCALE GENOMIC DNA]</scope>
    <source>
        <strain evidence="3 4">KCTC 23968</strain>
    </source>
</reference>
<dbReference type="SUPFAM" id="SSF51556">
    <property type="entry name" value="Metallo-dependent hydrolases"/>
    <property type="match status" value="1"/>
</dbReference>
<protein>
    <submittedName>
        <fullName evidence="3">2-pyrone-4,6-dicarboxylate hydrolase</fullName>
    </submittedName>
</protein>
<dbReference type="Proteomes" id="UP000600865">
    <property type="component" value="Unassembled WGS sequence"/>
</dbReference>
<dbReference type="Pfam" id="PF04909">
    <property type="entry name" value="Amidohydro_2"/>
    <property type="match status" value="1"/>
</dbReference>
<evidence type="ECO:0000256" key="1">
    <source>
        <dbReference type="SAM" id="MobiDB-lite"/>
    </source>
</evidence>